<evidence type="ECO:0000313" key="3">
    <source>
        <dbReference type="Proteomes" id="UP000003779"/>
    </source>
</evidence>
<reference evidence="3" key="2">
    <citation type="submission" date="2012-08" db="EMBL/GenBank/DDBJ databases">
        <title>Whole-genome sequence of Nocardiopsis alba strain ATCC BAA-2165 associated with honeybees.</title>
        <authorList>
            <person name="Qiao J."/>
            <person name="Chen L."/>
            <person name="Li Y."/>
            <person name="Wang J."/>
            <person name="Zhang W."/>
            <person name="Chen S."/>
        </authorList>
    </citation>
    <scope>NUCLEOTIDE SEQUENCE [LARGE SCALE GENOMIC DNA]</scope>
    <source>
        <strain evidence="3">ATCC BAA-2165 / BE74</strain>
    </source>
</reference>
<dbReference type="AlphaFoldDB" id="J7KYA0"/>
<reference evidence="2 3" key="1">
    <citation type="journal article" date="2012" name="J. Bacteriol.">
        <title>Whole-Genome Sequence of Nocardiopsis alba Strain ATCC BAA-2165, Associated with Honeybees.</title>
        <authorList>
            <person name="Qiao J."/>
            <person name="Chen L."/>
            <person name="Li Y."/>
            <person name="Wang J."/>
            <person name="Zhang W."/>
            <person name="Chen S."/>
        </authorList>
    </citation>
    <scope>NUCLEOTIDE SEQUENCE [LARGE SCALE GENOMIC DNA]</scope>
    <source>
        <strain evidence="3">ATCC BAA-2165 / BE74</strain>
    </source>
</reference>
<evidence type="ECO:0000256" key="1">
    <source>
        <dbReference type="SAM" id="MobiDB-lite"/>
    </source>
</evidence>
<accession>J7KYA0</accession>
<protein>
    <submittedName>
        <fullName evidence="2">Uncharacterized protein</fullName>
    </submittedName>
</protein>
<dbReference type="STRING" id="1205910.B005_1874"/>
<dbReference type="KEGG" id="nal:B005_1874"/>
<feature type="region of interest" description="Disordered" evidence="1">
    <location>
        <begin position="21"/>
        <end position="40"/>
    </location>
</feature>
<sequence length="40" mass="4111">MTMNRVGGESAGQRVFGWMGASSAANPAPDFDPSLQGGRV</sequence>
<proteinExistence type="predicted"/>
<dbReference type="Proteomes" id="UP000003779">
    <property type="component" value="Chromosome"/>
</dbReference>
<organism evidence="2 3">
    <name type="scientific">Nocardiopsis alba (strain ATCC BAA-2165 / BE74)</name>
    <dbReference type="NCBI Taxonomy" id="1205910"/>
    <lineage>
        <taxon>Bacteria</taxon>
        <taxon>Bacillati</taxon>
        <taxon>Actinomycetota</taxon>
        <taxon>Actinomycetes</taxon>
        <taxon>Streptosporangiales</taxon>
        <taxon>Nocardiopsidaceae</taxon>
        <taxon>Nocardiopsis</taxon>
    </lineage>
</organism>
<name>J7KYA0_NOCAA</name>
<gene>
    <name evidence="2" type="ordered locus">B005_1874</name>
</gene>
<evidence type="ECO:0000313" key="2">
    <source>
        <dbReference type="EMBL" id="AFR06378.1"/>
    </source>
</evidence>
<dbReference type="EMBL" id="CP003788">
    <property type="protein sequence ID" value="AFR06378.1"/>
    <property type="molecule type" value="Genomic_DNA"/>
</dbReference>
<dbReference type="HOGENOM" id="CLU_3293154_0_0_11"/>